<organism evidence="3 4">
    <name type="scientific">Halobacillus shinanisalinarum</name>
    <dbReference type="NCBI Taxonomy" id="2932258"/>
    <lineage>
        <taxon>Bacteria</taxon>
        <taxon>Bacillati</taxon>
        <taxon>Bacillota</taxon>
        <taxon>Bacilli</taxon>
        <taxon>Bacillales</taxon>
        <taxon>Bacillaceae</taxon>
        <taxon>Halobacillus</taxon>
    </lineage>
</organism>
<feature type="transmembrane region" description="Helical" evidence="2">
    <location>
        <begin position="124"/>
        <end position="143"/>
    </location>
</feature>
<sequence length="231" mass="26711">MEELSRQQLDAAFRKELRDLREEQYITRDEYRRLTEAHNRHVKNQQVASEPAIKQETVSQEKAPDESQLQPKTKLVKEHKPKKVRTKEQVRERNITWSLILGVVLLLISGLVVATSQWDQMSSVMKVFSISFVSLFFLGLSLISRKYLRIEQTAFAFLTLGSMLVPIVILAIGYFELLGNYLSLYGEGRYILGLIGQRFRSHYILEMPICTVPAYSYGFHLFPSRLQLGLV</sequence>
<evidence type="ECO:0000313" key="3">
    <source>
        <dbReference type="EMBL" id="UOQ91656.1"/>
    </source>
</evidence>
<keyword evidence="4" id="KW-1185">Reference proteome</keyword>
<keyword evidence="2" id="KW-0812">Transmembrane</keyword>
<evidence type="ECO:0000313" key="4">
    <source>
        <dbReference type="Proteomes" id="UP000831880"/>
    </source>
</evidence>
<feature type="transmembrane region" description="Helical" evidence="2">
    <location>
        <begin position="155"/>
        <end position="175"/>
    </location>
</feature>
<dbReference type="EMBL" id="CP095074">
    <property type="protein sequence ID" value="UOQ91656.1"/>
    <property type="molecule type" value="Genomic_DNA"/>
</dbReference>
<keyword evidence="2" id="KW-1133">Transmembrane helix</keyword>
<name>A0ABY4GUN0_9BACI</name>
<reference evidence="3 4" key="1">
    <citation type="submission" date="2022-04" db="EMBL/GenBank/DDBJ databases">
        <title>Halobacillus sp. isolated from saltern.</title>
        <authorList>
            <person name="Won M."/>
            <person name="Lee C.-M."/>
            <person name="Woen H.-Y."/>
            <person name="Kwon S.-W."/>
        </authorList>
    </citation>
    <scope>NUCLEOTIDE SEQUENCE [LARGE SCALE GENOMIC DNA]</scope>
    <source>
        <strain evidence="3 4">SSTM10-2</strain>
    </source>
</reference>
<dbReference type="RefSeq" id="WP_244751267.1">
    <property type="nucleotide sequence ID" value="NZ_CP095074.1"/>
</dbReference>
<evidence type="ECO:0000256" key="1">
    <source>
        <dbReference type="SAM" id="MobiDB-lite"/>
    </source>
</evidence>
<proteinExistence type="predicted"/>
<keyword evidence="2" id="KW-0472">Membrane</keyword>
<protein>
    <submittedName>
        <fullName evidence="3">Uncharacterized protein</fullName>
    </submittedName>
</protein>
<gene>
    <name evidence="3" type="ORF">MUO14_13965</name>
</gene>
<evidence type="ECO:0000256" key="2">
    <source>
        <dbReference type="SAM" id="Phobius"/>
    </source>
</evidence>
<dbReference type="Proteomes" id="UP000831880">
    <property type="component" value="Chromosome"/>
</dbReference>
<accession>A0ABY4GUN0</accession>
<feature type="region of interest" description="Disordered" evidence="1">
    <location>
        <begin position="38"/>
        <end position="83"/>
    </location>
</feature>
<feature type="transmembrane region" description="Helical" evidence="2">
    <location>
        <begin position="95"/>
        <end position="118"/>
    </location>
</feature>